<gene>
    <name evidence="2" type="ORF">N7458_000153</name>
</gene>
<proteinExistence type="predicted"/>
<dbReference type="RefSeq" id="XP_056771314.1">
    <property type="nucleotide sequence ID" value="XM_056903547.1"/>
</dbReference>
<sequence length="447" mass="49510">MPFSAPFDLTQESANVIVRSALRDHTVGAIVGSALGDAVGLYTEFLSADQAAISYPSRSFTLASPNPTPFKLDTHRSPKNPGDWTDDTDHALLLLLSYLHTASTNGADPLPTPSDFASRLRIWVQQGLRVLDTMPLGLGRLVGTVVATKNFVEEPEQVAREYWKRTGQRVAPNGSIMRTHPLGLMCLFRGEEETFAVAAKISRVTHYDSRCVIACVYGTALVRAVVRSEILMEEDINLLLRKVVVWYAGQPEVGTESLELDLAELEKHVKAESLDVLQLDEREAIGYVYKTLGAGVLLLRMAIRKTRESYGSLLMRVAMFEELITDLIMRGGDADTNACFAGALLGAFLGYEALPDHWKHGLRHEQWLIGKAEALCQVLGLADGHYDGQEDKDTYPDGGRGFVSEHEIEGRWMVLQQTAFKKIEDALKATSKTRSRWSVPWPGKTEH</sequence>
<evidence type="ECO:0000256" key="1">
    <source>
        <dbReference type="PIRSR" id="PIRSR605502-1"/>
    </source>
</evidence>
<dbReference type="Pfam" id="PF03747">
    <property type="entry name" value="ADP_ribosyl_GH"/>
    <property type="match status" value="1"/>
</dbReference>
<feature type="binding site" evidence="1">
    <location>
        <position position="86"/>
    </location>
    <ligand>
        <name>Mg(2+)</name>
        <dbReference type="ChEBI" id="CHEBI:18420"/>
        <label>1</label>
    </ligand>
</feature>
<feature type="binding site" evidence="1">
    <location>
        <position position="333"/>
    </location>
    <ligand>
        <name>Mg(2+)</name>
        <dbReference type="ChEBI" id="CHEBI:18420"/>
        <label>1</label>
    </ligand>
</feature>
<dbReference type="InterPro" id="IPR005502">
    <property type="entry name" value="Ribosyl_crysJ1"/>
</dbReference>
<dbReference type="AlphaFoldDB" id="A0AAD6CH84"/>
<dbReference type="InterPro" id="IPR036705">
    <property type="entry name" value="Ribosyl_crysJ1_sf"/>
</dbReference>
<evidence type="ECO:0008006" key="4">
    <source>
        <dbReference type="Google" id="ProtNLM"/>
    </source>
</evidence>
<keyword evidence="3" id="KW-1185">Reference proteome</keyword>
<evidence type="ECO:0000313" key="2">
    <source>
        <dbReference type="EMBL" id="KAJ5464467.1"/>
    </source>
</evidence>
<comment type="cofactor">
    <cofactor evidence="1">
        <name>Mg(2+)</name>
        <dbReference type="ChEBI" id="CHEBI:18420"/>
    </cofactor>
    <text evidence="1">Binds 2 magnesium ions per subunit.</text>
</comment>
<dbReference type="InterPro" id="IPR050792">
    <property type="entry name" value="ADP-ribosylglycohydrolase"/>
</dbReference>
<feature type="binding site" evidence="1">
    <location>
        <position position="336"/>
    </location>
    <ligand>
        <name>Mg(2+)</name>
        <dbReference type="ChEBI" id="CHEBI:18420"/>
        <label>1</label>
    </ligand>
</feature>
<dbReference type="SUPFAM" id="SSF101478">
    <property type="entry name" value="ADP-ribosylglycohydrolase"/>
    <property type="match status" value="1"/>
</dbReference>
<name>A0AAD6CH84_9EURO</name>
<feature type="binding site" evidence="1">
    <location>
        <position position="87"/>
    </location>
    <ligand>
        <name>Mg(2+)</name>
        <dbReference type="ChEBI" id="CHEBI:18420"/>
        <label>1</label>
    </ligand>
</feature>
<dbReference type="EMBL" id="JAPVEA010000001">
    <property type="protein sequence ID" value="KAJ5464467.1"/>
    <property type="molecule type" value="Genomic_DNA"/>
</dbReference>
<accession>A0AAD6CH84</accession>
<dbReference type="Proteomes" id="UP001213681">
    <property type="component" value="Unassembled WGS sequence"/>
</dbReference>
<comment type="caution">
    <text evidence="2">The sequence shown here is derived from an EMBL/GenBank/DDBJ whole genome shotgun (WGS) entry which is preliminary data.</text>
</comment>
<dbReference type="GeneID" id="81593790"/>
<dbReference type="PANTHER" id="PTHR16222">
    <property type="entry name" value="ADP-RIBOSYLGLYCOHYDROLASE"/>
    <property type="match status" value="1"/>
</dbReference>
<organism evidence="2 3">
    <name type="scientific">Penicillium daleae</name>
    <dbReference type="NCBI Taxonomy" id="63821"/>
    <lineage>
        <taxon>Eukaryota</taxon>
        <taxon>Fungi</taxon>
        <taxon>Dikarya</taxon>
        <taxon>Ascomycota</taxon>
        <taxon>Pezizomycotina</taxon>
        <taxon>Eurotiomycetes</taxon>
        <taxon>Eurotiomycetidae</taxon>
        <taxon>Eurotiales</taxon>
        <taxon>Aspergillaceae</taxon>
        <taxon>Penicillium</taxon>
    </lineage>
</organism>
<evidence type="ECO:0000313" key="3">
    <source>
        <dbReference type="Proteomes" id="UP001213681"/>
    </source>
</evidence>
<feature type="binding site" evidence="1">
    <location>
        <position position="335"/>
    </location>
    <ligand>
        <name>Mg(2+)</name>
        <dbReference type="ChEBI" id="CHEBI:18420"/>
        <label>1</label>
    </ligand>
</feature>
<reference evidence="2" key="1">
    <citation type="submission" date="2022-12" db="EMBL/GenBank/DDBJ databases">
        <authorList>
            <person name="Petersen C."/>
        </authorList>
    </citation>
    <scope>NUCLEOTIDE SEQUENCE</scope>
    <source>
        <strain evidence="2">IBT 16125</strain>
    </source>
</reference>
<keyword evidence="1" id="KW-0460">Magnesium</keyword>
<dbReference type="PANTHER" id="PTHR16222:SF28">
    <property type="entry name" value="ADP-RIBOSYLGLYCOHYDROLASE"/>
    <property type="match status" value="1"/>
</dbReference>
<protein>
    <recommendedName>
        <fullName evidence="4">ADP-ribosylglycohydrolase</fullName>
    </recommendedName>
</protein>
<dbReference type="Gene3D" id="1.10.4080.10">
    <property type="entry name" value="ADP-ribosylation/Crystallin J1"/>
    <property type="match status" value="1"/>
</dbReference>
<keyword evidence="1" id="KW-0479">Metal-binding</keyword>
<dbReference type="GO" id="GO:0046872">
    <property type="term" value="F:metal ion binding"/>
    <property type="evidence" value="ECO:0007669"/>
    <property type="project" value="UniProtKB-KW"/>
</dbReference>
<reference evidence="2" key="2">
    <citation type="journal article" date="2023" name="IMA Fungus">
        <title>Comparative genomic study of the Penicillium genus elucidates a diverse pangenome and 15 lateral gene transfer events.</title>
        <authorList>
            <person name="Petersen C."/>
            <person name="Sorensen T."/>
            <person name="Nielsen M.R."/>
            <person name="Sondergaard T.E."/>
            <person name="Sorensen J.L."/>
            <person name="Fitzpatrick D.A."/>
            <person name="Frisvad J.C."/>
            <person name="Nielsen K.L."/>
        </authorList>
    </citation>
    <scope>NUCLEOTIDE SEQUENCE</scope>
    <source>
        <strain evidence="2">IBT 16125</strain>
    </source>
</reference>
<feature type="binding site" evidence="1">
    <location>
        <position position="85"/>
    </location>
    <ligand>
        <name>Mg(2+)</name>
        <dbReference type="ChEBI" id="CHEBI:18420"/>
        <label>1</label>
    </ligand>
</feature>